<evidence type="ECO:0000313" key="2">
    <source>
        <dbReference type="EMBL" id="HGD12546.1"/>
    </source>
</evidence>
<dbReference type="Gene3D" id="3.40.50.11890">
    <property type="match status" value="1"/>
</dbReference>
<gene>
    <name evidence="2" type="ORF">ENX16_00450</name>
</gene>
<comment type="similarity">
    <text evidence="1">Belongs to the FldB/FldC dehydratase alpha/beta subunit family.</text>
</comment>
<organism evidence="2">
    <name type="scientific">candidate division WOR-3 bacterium</name>
    <dbReference type="NCBI Taxonomy" id="2052148"/>
    <lineage>
        <taxon>Bacteria</taxon>
        <taxon>Bacteria division WOR-3</taxon>
    </lineage>
</organism>
<dbReference type="InterPro" id="IPR010327">
    <property type="entry name" value="FldB/FldC_alpha/beta"/>
</dbReference>
<proteinExistence type="inferred from homology"/>
<name>A0A7V3PS86_UNCW3</name>
<dbReference type="PANTHER" id="PTHR30548">
    <property type="entry name" value="2-HYDROXYGLUTARYL-COA DEHYDRATASE, D-COMPONENT-RELATED"/>
    <property type="match status" value="1"/>
</dbReference>
<accession>A0A7V3PS86</accession>
<dbReference type="Pfam" id="PF06050">
    <property type="entry name" value="HGD-D"/>
    <property type="match status" value="1"/>
</dbReference>
<sequence>MGVIAPEEILTLRQQRRAELQELKARGEKVIGYLCNYVPVEIIFAAGAVPVRLAQADYHSAVAGKELIRVDACPFCQSTLGKLNSDPIYQLLDGIVFVNTCDLMRRLPELAATRVKVPIFQIYLPRTAEPLPARITEFTRQLQRLADFLKNITGIEVDRANLIRAITIYNQLRAKLRTLEQFRPHPGFGLKTAEFFDLIALATLLPPAATGNLIDRIINQAPPPNRDEHTPRVLLAGSIIAESDRDIINLIEEQAVIVADVVCTGARFIAEDIHPGADPLNALACYYFNRIPCACRRPNDRLFQHIQQLIIERGVQGIVYQTLLYCDPWRFEARQLRVQTQLPMLEIDHDYSRQNYEQLRTRIEAFIELLRAKNK</sequence>
<protein>
    <submittedName>
        <fullName evidence="2">2-hydroxyacyl-CoA dehydratase</fullName>
    </submittedName>
</protein>
<dbReference type="AlphaFoldDB" id="A0A7V3PS86"/>
<evidence type="ECO:0000256" key="1">
    <source>
        <dbReference type="ARBA" id="ARBA00005806"/>
    </source>
</evidence>
<dbReference type="Gene3D" id="1.20.1270.370">
    <property type="match status" value="1"/>
</dbReference>
<comment type="caution">
    <text evidence="2">The sequence shown here is derived from an EMBL/GenBank/DDBJ whole genome shotgun (WGS) entry which is preliminary data.</text>
</comment>
<dbReference type="Gene3D" id="3.40.50.11900">
    <property type="match status" value="1"/>
</dbReference>
<dbReference type="EMBL" id="DTMZ01000004">
    <property type="protein sequence ID" value="HGD12546.1"/>
    <property type="molecule type" value="Genomic_DNA"/>
</dbReference>
<dbReference type="PANTHER" id="PTHR30548:SF1">
    <property type="entry name" value="DEHYDRATASE SUBUNIT MJ0007-RELATED"/>
    <property type="match status" value="1"/>
</dbReference>
<reference evidence="2" key="1">
    <citation type="journal article" date="2020" name="mSystems">
        <title>Genome- and Community-Level Interaction Insights into Carbon Utilization and Element Cycling Functions of Hydrothermarchaeota in Hydrothermal Sediment.</title>
        <authorList>
            <person name="Zhou Z."/>
            <person name="Liu Y."/>
            <person name="Xu W."/>
            <person name="Pan J."/>
            <person name="Luo Z.H."/>
            <person name="Li M."/>
        </authorList>
    </citation>
    <scope>NUCLEOTIDE SEQUENCE [LARGE SCALE GENOMIC DNA]</scope>
    <source>
        <strain evidence="2">SpSt-914</strain>
    </source>
</reference>